<organism evidence="8 9">
    <name type="scientific">Nocardia vinacea</name>
    <dbReference type="NCBI Taxonomy" id="96468"/>
    <lineage>
        <taxon>Bacteria</taxon>
        <taxon>Bacillati</taxon>
        <taxon>Actinomycetota</taxon>
        <taxon>Actinomycetes</taxon>
        <taxon>Mycobacteriales</taxon>
        <taxon>Nocardiaceae</taxon>
        <taxon>Nocardia</taxon>
    </lineage>
</organism>
<name>A0ABZ1YQW6_9NOCA</name>
<keyword evidence="4" id="KW-0274">FAD</keyword>
<sequence>MALGARTGVPDDDQRELRRVVCEFLTRHSSEEQVRRSMTGGYEMDPWRRFGTELGLCGLAIPEKHGGVGVGYHELSIVFEEAGRALFCAPYFATIALAVEVLLHAEDEPAAAELLPALAAGERTATVAGLEPGGTAARRAAGEWLLDGVESYVLDGHTADLVLVFAHTDSGLSVFAVSADDVPAGLRRTAVPTMDQTRPQAELVFENVSARLIGAEGAADRILARATDAAAVLLAAEQLGGTTRALELAVEYAGVRSQYGRVIGSFQAVKHRLADMLVDVECARSAVVDAVGALAEDAPDLPQAAALAKAFCSEIYTGVAAGCIQVHGGIGFTWEHPAHLYFKRAKSSELLLGTPAYHRGRLAGLLGL</sequence>
<dbReference type="Gene3D" id="1.10.540.10">
    <property type="entry name" value="Acyl-CoA dehydrogenase/oxidase, N-terminal domain"/>
    <property type="match status" value="1"/>
</dbReference>
<evidence type="ECO:0000256" key="5">
    <source>
        <dbReference type="ARBA" id="ARBA00023002"/>
    </source>
</evidence>
<proteinExistence type="inferred from homology"/>
<keyword evidence="3" id="KW-0285">Flavoprotein</keyword>
<dbReference type="Gene3D" id="2.40.110.10">
    <property type="entry name" value="Butyryl-CoA Dehydrogenase, subunit A, domain 2"/>
    <property type="match status" value="1"/>
</dbReference>
<dbReference type="InterPro" id="IPR009100">
    <property type="entry name" value="AcylCoA_DH/oxidase_NM_dom_sf"/>
</dbReference>
<dbReference type="RefSeq" id="WP_329409064.1">
    <property type="nucleotide sequence ID" value="NZ_CP109441.1"/>
</dbReference>
<dbReference type="InterPro" id="IPR013786">
    <property type="entry name" value="AcylCoA_DH/ox_N"/>
</dbReference>
<dbReference type="SUPFAM" id="SSF47203">
    <property type="entry name" value="Acyl-CoA dehydrogenase C-terminal domain-like"/>
    <property type="match status" value="1"/>
</dbReference>
<dbReference type="CDD" id="cd00567">
    <property type="entry name" value="ACAD"/>
    <property type="match status" value="1"/>
</dbReference>
<dbReference type="PANTHER" id="PTHR43884">
    <property type="entry name" value="ACYL-COA DEHYDROGENASE"/>
    <property type="match status" value="1"/>
</dbReference>
<accession>A0ABZ1YQW6</accession>
<dbReference type="InterPro" id="IPR036250">
    <property type="entry name" value="AcylCo_DH-like_C"/>
</dbReference>
<feature type="domain" description="Acyl-CoA dehydrogenase/oxidase N-terminal" evidence="7">
    <location>
        <begin position="12"/>
        <end position="122"/>
    </location>
</feature>
<dbReference type="InterPro" id="IPR037069">
    <property type="entry name" value="AcylCoA_DH/ox_N_sf"/>
</dbReference>
<evidence type="ECO:0000313" key="8">
    <source>
        <dbReference type="EMBL" id="WUV45644.1"/>
    </source>
</evidence>
<evidence type="ECO:0000256" key="1">
    <source>
        <dbReference type="ARBA" id="ARBA00001974"/>
    </source>
</evidence>
<dbReference type="Gene3D" id="1.20.140.10">
    <property type="entry name" value="Butyryl-CoA Dehydrogenase, subunit A, domain 3"/>
    <property type="match status" value="1"/>
</dbReference>
<dbReference type="SUPFAM" id="SSF56645">
    <property type="entry name" value="Acyl-CoA dehydrogenase NM domain-like"/>
    <property type="match status" value="1"/>
</dbReference>
<keyword evidence="9" id="KW-1185">Reference proteome</keyword>
<comment type="cofactor">
    <cofactor evidence="1">
        <name>FAD</name>
        <dbReference type="ChEBI" id="CHEBI:57692"/>
    </cofactor>
</comment>
<keyword evidence="5" id="KW-0560">Oxidoreductase</keyword>
<protein>
    <submittedName>
        <fullName evidence="8">Acyl-CoA/acyl-ACP dehydrogenase</fullName>
    </submittedName>
</protein>
<evidence type="ECO:0000256" key="4">
    <source>
        <dbReference type="ARBA" id="ARBA00022827"/>
    </source>
</evidence>
<dbReference type="InterPro" id="IPR046373">
    <property type="entry name" value="Acyl-CoA_Oxase/DH_mid-dom_sf"/>
</dbReference>
<evidence type="ECO:0000256" key="2">
    <source>
        <dbReference type="ARBA" id="ARBA00009347"/>
    </source>
</evidence>
<gene>
    <name evidence="8" type="ORF">OG563_42240</name>
</gene>
<reference evidence="8" key="1">
    <citation type="submission" date="2022-10" db="EMBL/GenBank/DDBJ databases">
        <title>The complete genomes of actinobacterial strains from the NBC collection.</title>
        <authorList>
            <person name="Joergensen T.S."/>
            <person name="Alvarez Arevalo M."/>
            <person name="Sterndorff E.B."/>
            <person name="Faurdal D."/>
            <person name="Vuksanovic O."/>
            <person name="Mourched A.-S."/>
            <person name="Charusanti P."/>
            <person name="Shaw S."/>
            <person name="Blin K."/>
            <person name="Weber T."/>
        </authorList>
    </citation>
    <scope>NUCLEOTIDE SEQUENCE</scope>
    <source>
        <strain evidence="8">NBC_01482</strain>
    </source>
</reference>
<dbReference type="Pfam" id="PF00441">
    <property type="entry name" value="Acyl-CoA_dh_1"/>
    <property type="match status" value="1"/>
</dbReference>
<evidence type="ECO:0000259" key="6">
    <source>
        <dbReference type="Pfam" id="PF00441"/>
    </source>
</evidence>
<dbReference type="Pfam" id="PF02771">
    <property type="entry name" value="Acyl-CoA_dh_N"/>
    <property type="match status" value="1"/>
</dbReference>
<evidence type="ECO:0000256" key="3">
    <source>
        <dbReference type="ARBA" id="ARBA00022630"/>
    </source>
</evidence>
<dbReference type="InterPro" id="IPR009075">
    <property type="entry name" value="AcylCo_DH/oxidase_C"/>
</dbReference>
<dbReference type="PANTHER" id="PTHR43884:SF20">
    <property type="entry name" value="ACYL-COA DEHYDROGENASE FADE28"/>
    <property type="match status" value="1"/>
</dbReference>
<feature type="domain" description="Acyl-CoA dehydrogenase/oxidase C-terminal" evidence="6">
    <location>
        <begin position="228"/>
        <end position="363"/>
    </location>
</feature>
<dbReference type="Proteomes" id="UP001432062">
    <property type="component" value="Chromosome"/>
</dbReference>
<evidence type="ECO:0000313" key="9">
    <source>
        <dbReference type="Proteomes" id="UP001432062"/>
    </source>
</evidence>
<dbReference type="EMBL" id="CP109441">
    <property type="protein sequence ID" value="WUV45644.1"/>
    <property type="molecule type" value="Genomic_DNA"/>
</dbReference>
<evidence type="ECO:0000259" key="7">
    <source>
        <dbReference type="Pfam" id="PF02771"/>
    </source>
</evidence>
<comment type="similarity">
    <text evidence="2">Belongs to the acyl-CoA dehydrogenase family.</text>
</comment>